<evidence type="ECO:0000256" key="4">
    <source>
        <dbReference type="ARBA" id="ARBA00022837"/>
    </source>
</evidence>
<dbReference type="Proteomes" id="UP000023152">
    <property type="component" value="Unassembled WGS sequence"/>
</dbReference>
<dbReference type="InterPro" id="IPR050230">
    <property type="entry name" value="CALM/Myosin/TropC-like"/>
</dbReference>
<dbReference type="SUPFAM" id="SSF47473">
    <property type="entry name" value="EF-hand"/>
    <property type="match status" value="1"/>
</dbReference>
<comment type="subcellular location">
    <subcellularLocation>
        <location evidence="1">Cytoplasm</location>
        <location evidence="1">Cytoskeleton</location>
    </subcellularLocation>
</comment>
<dbReference type="EMBL" id="ASPP01006687">
    <property type="protein sequence ID" value="ETO28419.1"/>
    <property type="molecule type" value="Genomic_DNA"/>
</dbReference>
<feature type="domain" description="EF-hand" evidence="6">
    <location>
        <begin position="92"/>
        <end position="127"/>
    </location>
</feature>
<dbReference type="SMART" id="SM00054">
    <property type="entry name" value="EFh"/>
    <property type="match status" value="4"/>
</dbReference>
<dbReference type="OrthoDB" id="26525at2759"/>
<evidence type="ECO:0000259" key="6">
    <source>
        <dbReference type="PROSITE" id="PS50222"/>
    </source>
</evidence>
<dbReference type="Gene3D" id="1.10.238.10">
    <property type="entry name" value="EF-hand"/>
    <property type="match status" value="2"/>
</dbReference>
<keyword evidence="4" id="KW-0106">Calcium</keyword>
<dbReference type="OMA" id="KRVCMEL"/>
<dbReference type="PANTHER" id="PTHR23048">
    <property type="entry name" value="MYOSIN LIGHT CHAIN 1, 3"/>
    <property type="match status" value="1"/>
</dbReference>
<evidence type="ECO:0000256" key="1">
    <source>
        <dbReference type="ARBA" id="ARBA00004245"/>
    </source>
</evidence>
<protein>
    <recommendedName>
        <fullName evidence="6">EF-hand domain-containing protein</fullName>
    </recommendedName>
</protein>
<evidence type="ECO:0000256" key="5">
    <source>
        <dbReference type="ARBA" id="ARBA00023212"/>
    </source>
</evidence>
<keyword evidence="3" id="KW-0677">Repeat</keyword>
<organism evidence="7 8">
    <name type="scientific">Reticulomyxa filosa</name>
    <dbReference type="NCBI Taxonomy" id="46433"/>
    <lineage>
        <taxon>Eukaryota</taxon>
        <taxon>Sar</taxon>
        <taxon>Rhizaria</taxon>
        <taxon>Retaria</taxon>
        <taxon>Foraminifera</taxon>
        <taxon>Monothalamids</taxon>
        <taxon>Reticulomyxidae</taxon>
        <taxon>Reticulomyxa</taxon>
    </lineage>
</organism>
<proteinExistence type="inferred from homology"/>
<evidence type="ECO:0000256" key="2">
    <source>
        <dbReference type="ARBA" id="ARBA00005253"/>
    </source>
</evidence>
<keyword evidence="5" id="KW-0206">Cytoskeleton</keyword>
<sequence length="229" mass="26521">MTNLFNQNKNNKTKKTAIGLCNLIFLCLLLPEDICLLKINKKSLYLLLWSFCRLFIFMKCASCTLKKGNFERNKLLQMSQKQTSSQMDKDSIHVREFKMAFELFDEKKTGKLTAKELRRILNGLGQSATEVEIDELIKEADKNRDNAIDLDEFIELMVSKMHSNKFDDELAKAWKTFDKTGRGKIGINELREVMLSLGEDLSDAQLKLMIDEIDTDKDNYITFEGSFFK</sequence>
<gene>
    <name evidence="7" type="ORF">RFI_08718</name>
</gene>
<keyword evidence="5" id="KW-0963">Cytoplasm</keyword>
<evidence type="ECO:0000313" key="8">
    <source>
        <dbReference type="Proteomes" id="UP000023152"/>
    </source>
</evidence>
<dbReference type="InterPro" id="IPR018247">
    <property type="entry name" value="EF_Hand_1_Ca_BS"/>
</dbReference>
<dbReference type="InterPro" id="IPR002048">
    <property type="entry name" value="EF_hand_dom"/>
</dbReference>
<dbReference type="AlphaFoldDB" id="X6NRU2"/>
<feature type="domain" description="EF-hand" evidence="6">
    <location>
        <begin position="128"/>
        <end position="163"/>
    </location>
</feature>
<keyword evidence="8" id="KW-1185">Reference proteome</keyword>
<dbReference type="PROSITE" id="PS00018">
    <property type="entry name" value="EF_HAND_1"/>
    <property type="match status" value="1"/>
</dbReference>
<accession>X6NRU2</accession>
<comment type="caution">
    <text evidence="7">The sequence shown here is derived from an EMBL/GenBank/DDBJ whole genome shotgun (WGS) entry which is preliminary data.</text>
</comment>
<name>X6NRU2_RETFI</name>
<dbReference type="GO" id="GO:0005509">
    <property type="term" value="F:calcium ion binding"/>
    <property type="evidence" value="ECO:0007669"/>
    <property type="project" value="InterPro"/>
</dbReference>
<dbReference type="FunFam" id="1.10.238.10:FF:000178">
    <property type="entry name" value="Calmodulin-2 A"/>
    <property type="match status" value="1"/>
</dbReference>
<dbReference type="CDD" id="cd00051">
    <property type="entry name" value="EFh"/>
    <property type="match status" value="1"/>
</dbReference>
<evidence type="ECO:0000313" key="7">
    <source>
        <dbReference type="EMBL" id="ETO28419.1"/>
    </source>
</evidence>
<reference evidence="7 8" key="1">
    <citation type="journal article" date="2013" name="Curr. Biol.">
        <title>The Genome of the Foraminiferan Reticulomyxa filosa.</title>
        <authorList>
            <person name="Glockner G."/>
            <person name="Hulsmann N."/>
            <person name="Schleicher M."/>
            <person name="Noegel A.A."/>
            <person name="Eichinger L."/>
            <person name="Gallinger C."/>
            <person name="Pawlowski J."/>
            <person name="Sierra R."/>
            <person name="Euteneuer U."/>
            <person name="Pillet L."/>
            <person name="Moustafa A."/>
            <person name="Platzer M."/>
            <person name="Groth M."/>
            <person name="Szafranski K."/>
            <person name="Schliwa M."/>
        </authorList>
    </citation>
    <scope>NUCLEOTIDE SEQUENCE [LARGE SCALE GENOMIC DNA]</scope>
</reference>
<dbReference type="PANTHER" id="PTHR23048:SF59">
    <property type="entry name" value="EF-HAND SUPERFAMILY PROTEIN"/>
    <property type="match status" value="1"/>
</dbReference>
<dbReference type="GO" id="GO:0016460">
    <property type="term" value="C:myosin II complex"/>
    <property type="evidence" value="ECO:0007669"/>
    <property type="project" value="TreeGrafter"/>
</dbReference>
<dbReference type="PROSITE" id="PS50222">
    <property type="entry name" value="EF_HAND_2"/>
    <property type="match status" value="3"/>
</dbReference>
<comment type="similarity">
    <text evidence="2">Belongs to the centrin family.</text>
</comment>
<dbReference type="Pfam" id="PF13499">
    <property type="entry name" value="EF-hand_7"/>
    <property type="match status" value="2"/>
</dbReference>
<evidence type="ECO:0000256" key="3">
    <source>
        <dbReference type="ARBA" id="ARBA00022737"/>
    </source>
</evidence>
<dbReference type="InterPro" id="IPR011992">
    <property type="entry name" value="EF-hand-dom_pair"/>
</dbReference>
<feature type="domain" description="EF-hand" evidence="6">
    <location>
        <begin position="165"/>
        <end position="200"/>
    </location>
</feature>